<dbReference type="AlphaFoldDB" id="A0A1J4KJV4"/>
<name>A0A1J4KJV4_9EUKA</name>
<organism evidence="2 3">
    <name type="scientific">Tritrichomonas foetus</name>
    <dbReference type="NCBI Taxonomy" id="1144522"/>
    <lineage>
        <taxon>Eukaryota</taxon>
        <taxon>Metamonada</taxon>
        <taxon>Parabasalia</taxon>
        <taxon>Tritrichomonadida</taxon>
        <taxon>Tritrichomonadidae</taxon>
        <taxon>Tritrichomonas</taxon>
    </lineage>
</organism>
<sequence>MRHCRKIQRPLDDFDKYFISDSALEMVQLAIEVKHPKFVNSVLNTLTKNAIGLHIKTDGVNLIREEGNLINQNSQLAPINVLKIPENQKNKNCDELCEWMYETHQPDFSKSLATIAADDHRVVLNSSHMCADGGYLLYLLNKCMSDLEKTHSNSSFNESSHKNNNDNKLNYNSDENDFYLPGSVSELMKDELEEAKNSKLEISDDLTYTPLNLFEKQSSRRSDQSCKLDSERASELNHDVDIESFSRRIMEAAKNAKKTTYISNKSDASTFQCYDKNSKTLKGLSEYIWTGLSLIMCARNGKIGPIGINTCVDFRRFTNKYQNNEKLFCNSFTCINVVSEKKVNENMTIEEVAHEMRKNFDYLMKNKGVFVNYYRDPTKHFKPNFIFPHISNMGPIKFKDPIADFCMAQRMNEEAASGALAILSYSKCGNGINEVNNRLLYSPSFINEKDGHMLIDALMFFLHEIPIQTKVGDALKQLIHFQNSYKY</sequence>
<dbReference type="GeneID" id="94835358"/>
<dbReference type="Proteomes" id="UP000179807">
    <property type="component" value="Unassembled WGS sequence"/>
</dbReference>
<evidence type="ECO:0000313" key="2">
    <source>
        <dbReference type="EMBL" id="OHT11394.1"/>
    </source>
</evidence>
<comment type="caution">
    <text evidence="2">The sequence shown here is derived from an EMBL/GenBank/DDBJ whole genome shotgun (WGS) entry which is preliminary data.</text>
</comment>
<dbReference type="RefSeq" id="XP_068364530.1">
    <property type="nucleotide sequence ID" value="XM_068500654.1"/>
</dbReference>
<feature type="region of interest" description="Disordered" evidence="1">
    <location>
        <begin position="151"/>
        <end position="174"/>
    </location>
</feature>
<accession>A0A1J4KJV4</accession>
<dbReference type="EMBL" id="MLAK01000589">
    <property type="protein sequence ID" value="OHT11394.1"/>
    <property type="molecule type" value="Genomic_DNA"/>
</dbReference>
<protein>
    <recommendedName>
        <fullName evidence="4">Condensation domain-containing protein</fullName>
    </recommendedName>
</protein>
<reference evidence="2" key="1">
    <citation type="submission" date="2016-10" db="EMBL/GenBank/DDBJ databases">
        <authorList>
            <person name="Benchimol M."/>
            <person name="Almeida L.G."/>
            <person name="Vasconcelos A.T."/>
            <person name="Perreira-Neves A."/>
            <person name="Rosa I.A."/>
            <person name="Tasca T."/>
            <person name="Bogo M.R."/>
            <person name="de Souza W."/>
        </authorList>
    </citation>
    <scope>NUCLEOTIDE SEQUENCE [LARGE SCALE GENOMIC DNA]</scope>
    <source>
        <strain evidence="2">K</strain>
    </source>
</reference>
<keyword evidence="3" id="KW-1185">Reference proteome</keyword>
<dbReference type="VEuPathDB" id="TrichDB:TRFO_19205"/>
<evidence type="ECO:0000256" key="1">
    <source>
        <dbReference type="SAM" id="MobiDB-lite"/>
    </source>
</evidence>
<evidence type="ECO:0008006" key="4">
    <source>
        <dbReference type="Google" id="ProtNLM"/>
    </source>
</evidence>
<dbReference type="OrthoDB" id="10654842at2759"/>
<gene>
    <name evidence="2" type="ORF">TRFO_19205</name>
</gene>
<proteinExistence type="predicted"/>
<evidence type="ECO:0000313" key="3">
    <source>
        <dbReference type="Proteomes" id="UP000179807"/>
    </source>
</evidence>